<evidence type="ECO:0000313" key="11">
    <source>
        <dbReference type="Proteomes" id="UP000324800"/>
    </source>
</evidence>
<reference evidence="10 11" key="1">
    <citation type="submission" date="2019-03" db="EMBL/GenBank/DDBJ databases">
        <title>Single cell metagenomics reveals metabolic interactions within the superorganism composed of flagellate Streblomastix strix and complex community of Bacteroidetes bacteria on its surface.</title>
        <authorList>
            <person name="Treitli S.C."/>
            <person name="Kolisko M."/>
            <person name="Husnik F."/>
            <person name="Keeling P."/>
            <person name="Hampl V."/>
        </authorList>
    </citation>
    <scope>NUCLEOTIDE SEQUENCE [LARGE SCALE GENOMIC DNA]</scope>
    <source>
        <strain evidence="10">ST1C</strain>
    </source>
</reference>
<evidence type="ECO:0000256" key="4">
    <source>
        <dbReference type="ARBA" id="ARBA00022695"/>
    </source>
</evidence>
<evidence type="ECO:0000256" key="5">
    <source>
        <dbReference type="ARBA" id="ARBA00022705"/>
    </source>
</evidence>
<evidence type="ECO:0000259" key="9">
    <source>
        <dbReference type="Pfam" id="PF03175"/>
    </source>
</evidence>
<dbReference type="GO" id="GO:0000166">
    <property type="term" value="F:nucleotide binding"/>
    <property type="evidence" value="ECO:0007669"/>
    <property type="project" value="InterPro"/>
</dbReference>
<evidence type="ECO:0000313" key="10">
    <source>
        <dbReference type="EMBL" id="KAA6370397.1"/>
    </source>
</evidence>
<comment type="similarity">
    <text evidence="1">Belongs to the DNA polymerase type-B family.</text>
</comment>
<evidence type="ECO:0000256" key="1">
    <source>
        <dbReference type="ARBA" id="ARBA00005755"/>
    </source>
</evidence>
<dbReference type="SUPFAM" id="SSF56672">
    <property type="entry name" value="DNA/RNA polymerases"/>
    <property type="match status" value="1"/>
</dbReference>
<evidence type="ECO:0000256" key="2">
    <source>
        <dbReference type="ARBA" id="ARBA00012417"/>
    </source>
</evidence>
<accession>A0A5J4UIV5</accession>
<keyword evidence="4" id="KW-0548">Nucleotidyltransferase</keyword>
<dbReference type="Proteomes" id="UP000324800">
    <property type="component" value="Unassembled WGS sequence"/>
</dbReference>
<keyword evidence="7" id="KW-0238">DNA-binding</keyword>
<dbReference type="GO" id="GO:0003887">
    <property type="term" value="F:DNA-directed DNA polymerase activity"/>
    <property type="evidence" value="ECO:0007669"/>
    <property type="project" value="UniProtKB-KW"/>
</dbReference>
<proteinExistence type="inferred from homology"/>
<feature type="non-terminal residue" evidence="10">
    <location>
        <position position="280"/>
    </location>
</feature>
<sequence length="280" mass="32152">MSSDSRLAANETHAFYISNKESLTGLKFCPFCKSRAFDPHHSQFERDYEKHIKKCEINEGKIIKEVKLEAVQRPFCPHINQNKTYAYLLANNRENEFKPTSYYITYDFETVEKVINKDFGKSSRQISQLVPLSVASTIKNKQEAEQIQIDNLYEDSHIPYGLEVPIVGFNSAKELFDSSVCAICGDKFTMMNRPTLDRINNELPHTKDNEFIGKRIQAKIEGNKGFEQFCKIIMNSSYGSDGMNTEKYTEIKVMDKKGALKAHLSNTYMDEQQLSDNAYA</sequence>
<comment type="catalytic activity">
    <reaction evidence="8">
        <text>DNA(n) + a 2'-deoxyribonucleoside 5'-triphosphate = DNA(n+1) + diphosphate</text>
        <dbReference type="Rhea" id="RHEA:22508"/>
        <dbReference type="Rhea" id="RHEA-COMP:17339"/>
        <dbReference type="Rhea" id="RHEA-COMP:17340"/>
        <dbReference type="ChEBI" id="CHEBI:33019"/>
        <dbReference type="ChEBI" id="CHEBI:61560"/>
        <dbReference type="ChEBI" id="CHEBI:173112"/>
        <dbReference type="EC" id="2.7.7.7"/>
    </reaction>
</comment>
<name>A0A5J4UIV5_9EUKA</name>
<dbReference type="GO" id="GO:0003677">
    <property type="term" value="F:DNA binding"/>
    <property type="evidence" value="ECO:0007669"/>
    <property type="project" value="UniProtKB-KW"/>
</dbReference>
<keyword evidence="5" id="KW-0235">DNA replication</keyword>
<keyword evidence="3" id="KW-0808">Transferase</keyword>
<dbReference type="GO" id="GO:0006260">
    <property type="term" value="P:DNA replication"/>
    <property type="evidence" value="ECO:0007669"/>
    <property type="project" value="UniProtKB-KW"/>
</dbReference>
<evidence type="ECO:0000256" key="6">
    <source>
        <dbReference type="ARBA" id="ARBA00022932"/>
    </source>
</evidence>
<evidence type="ECO:0000256" key="3">
    <source>
        <dbReference type="ARBA" id="ARBA00022679"/>
    </source>
</evidence>
<dbReference type="InterPro" id="IPR004868">
    <property type="entry name" value="DNA-dir_DNA_pol_B_mt/vir"/>
</dbReference>
<protein>
    <recommendedName>
        <fullName evidence="2">DNA-directed DNA polymerase</fullName>
        <ecNumber evidence="2">2.7.7.7</ecNumber>
    </recommendedName>
</protein>
<evidence type="ECO:0000256" key="7">
    <source>
        <dbReference type="ARBA" id="ARBA00023125"/>
    </source>
</evidence>
<organism evidence="10 11">
    <name type="scientific">Streblomastix strix</name>
    <dbReference type="NCBI Taxonomy" id="222440"/>
    <lineage>
        <taxon>Eukaryota</taxon>
        <taxon>Metamonada</taxon>
        <taxon>Preaxostyla</taxon>
        <taxon>Oxymonadida</taxon>
        <taxon>Streblomastigidae</taxon>
        <taxon>Streblomastix</taxon>
    </lineage>
</organism>
<evidence type="ECO:0000256" key="8">
    <source>
        <dbReference type="ARBA" id="ARBA00049244"/>
    </source>
</evidence>
<dbReference type="InterPro" id="IPR043502">
    <property type="entry name" value="DNA/RNA_pol_sf"/>
</dbReference>
<gene>
    <name evidence="10" type="ORF">EZS28_034076</name>
</gene>
<dbReference type="EC" id="2.7.7.7" evidence="2"/>
<keyword evidence="6" id="KW-0239">DNA-directed DNA polymerase</keyword>
<comment type="caution">
    <text evidence="10">The sequence shown here is derived from an EMBL/GenBank/DDBJ whole genome shotgun (WGS) entry which is preliminary data.</text>
</comment>
<feature type="domain" description="DNA-directed DNA polymerase family B mitochondria/virus" evidence="9">
    <location>
        <begin position="210"/>
        <end position="276"/>
    </location>
</feature>
<dbReference type="AlphaFoldDB" id="A0A5J4UIV5"/>
<dbReference type="Pfam" id="PF03175">
    <property type="entry name" value="DNA_pol_B_2"/>
    <property type="match status" value="1"/>
</dbReference>
<dbReference type="EMBL" id="SNRW01015421">
    <property type="protein sequence ID" value="KAA6370397.1"/>
    <property type="molecule type" value="Genomic_DNA"/>
</dbReference>